<dbReference type="EMBL" id="JAAOAR010001119">
    <property type="protein sequence ID" value="KAF5570757.1"/>
    <property type="molecule type" value="Genomic_DNA"/>
</dbReference>
<accession>A0A8H5NLD7</accession>
<comment type="caution">
    <text evidence="2">The sequence shown here is derived from an EMBL/GenBank/DDBJ whole genome shotgun (WGS) entry which is preliminary data.</text>
</comment>
<dbReference type="Gene3D" id="2.60.270.50">
    <property type="match status" value="1"/>
</dbReference>
<reference evidence="2 3" key="1">
    <citation type="submission" date="2020-05" db="EMBL/GenBank/DDBJ databases">
        <title>Identification and distribution of gene clusters putatively required for synthesis of sphingolipid metabolism inhibitors in phylogenetically diverse species of the filamentous fungus Fusarium.</title>
        <authorList>
            <person name="Kim H.-S."/>
            <person name="Busman M."/>
            <person name="Brown D.W."/>
            <person name="Divon H."/>
            <person name="Uhlig S."/>
            <person name="Proctor R.H."/>
        </authorList>
    </citation>
    <scope>NUCLEOTIDE SEQUENCE [LARGE SCALE GENOMIC DNA]</scope>
    <source>
        <strain evidence="2 3">NRRL 25211</strain>
    </source>
</reference>
<dbReference type="GO" id="GO:0019836">
    <property type="term" value="P:symbiont-mediated hemolysis of host erythrocyte"/>
    <property type="evidence" value="ECO:0007669"/>
    <property type="project" value="InterPro"/>
</dbReference>
<dbReference type="AlphaFoldDB" id="A0A8H5NLD7"/>
<gene>
    <name evidence="2" type="ORF">FPANT_13685</name>
</gene>
<name>A0A8H5NLD7_9HYPO</name>
<comment type="similarity">
    <text evidence="1">Belongs to the aegerolysin family.</text>
</comment>
<dbReference type="InterPro" id="IPR009413">
    <property type="entry name" value="Aegerolysin-typ"/>
</dbReference>
<organism evidence="2 3">
    <name type="scientific">Fusarium pseudoanthophilum</name>
    <dbReference type="NCBI Taxonomy" id="48495"/>
    <lineage>
        <taxon>Eukaryota</taxon>
        <taxon>Fungi</taxon>
        <taxon>Dikarya</taxon>
        <taxon>Ascomycota</taxon>
        <taxon>Pezizomycotina</taxon>
        <taxon>Sordariomycetes</taxon>
        <taxon>Hypocreomycetidae</taxon>
        <taxon>Hypocreales</taxon>
        <taxon>Nectriaceae</taxon>
        <taxon>Fusarium</taxon>
        <taxon>Fusarium fujikuroi species complex</taxon>
    </lineage>
</organism>
<protein>
    <submittedName>
        <fullName evidence="2">Crystal et79</fullName>
    </submittedName>
</protein>
<sequence length="139" mass="15217">MTIFGDIAQTFSSTFQSVVSVAANQPRKIAASLVNNTQQTLTWVDSGVDHGKRSDHAPDTIGPGDTGKWGIRSDGIQTGCEGWMEWRISDDGPIVRLDYNNPYFGSNSYFCDVNSAKYTVDWEGGKGDEATVKFILSNK</sequence>
<evidence type="ECO:0000256" key="1">
    <source>
        <dbReference type="ARBA" id="ARBA00010795"/>
    </source>
</evidence>
<evidence type="ECO:0000313" key="2">
    <source>
        <dbReference type="EMBL" id="KAF5570757.1"/>
    </source>
</evidence>
<dbReference type="Proteomes" id="UP000544095">
    <property type="component" value="Unassembled WGS sequence"/>
</dbReference>
<evidence type="ECO:0000313" key="3">
    <source>
        <dbReference type="Proteomes" id="UP000544095"/>
    </source>
</evidence>
<keyword evidence="3" id="KW-1185">Reference proteome</keyword>
<proteinExistence type="inferred from homology"/>
<dbReference type="Pfam" id="PF06355">
    <property type="entry name" value="Aegerolysin"/>
    <property type="match status" value="1"/>
</dbReference>